<dbReference type="Gene3D" id="3.30.60.10">
    <property type="entry name" value="Endochitinase-like"/>
    <property type="match status" value="1"/>
</dbReference>
<dbReference type="GO" id="GO:0016810">
    <property type="term" value="F:hydrolase activity, acting on carbon-nitrogen (but not peptide) bonds"/>
    <property type="evidence" value="ECO:0007669"/>
    <property type="project" value="InterPro"/>
</dbReference>
<evidence type="ECO:0000256" key="1">
    <source>
        <dbReference type="ARBA" id="ARBA00001941"/>
    </source>
</evidence>
<dbReference type="InterPro" id="IPR018371">
    <property type="entry name" value="Chitin-binding_1_CS"/>
</dbReference>
<keyword evidence="6" id="KW-0119">Carbohydrate metabolism</keyword>
<feature type="region of interest" description="Disordered" evidence="9">
    <location>
        <begin position="507"/>
        <end position="541"/>
    </location>
</feature>
<dbReference type="PROSITE" id="PS50941">
    <property type="entry name" value="CHIT_BIND_I_2"/>
    <property type="match status" value="1"/>
</dbReference>
<feature type="region of interest" description="Disordered" evidence="9">
    <location>
        <begin position="452"/>
        <end position="490"/>
    </location>
</feature>
<dbReference type="InterPro" id="IPR011330">
    <property type="entry name" value="Glyco_hydro/deAcase_b/a-brl"/>
</dbReference>
<keyword evidence="5" id="KW-0378">Hydrolase</keyword>
<dbReference type="Proteomes" id="UP000033140">
    <property type="component" value="Unassembled WGS sequence"/>
</dbReference>
<comment type="cofactor">
    <cofactor evidence="1">
        <name>Co(2+)</name>
        <dbReference type="ChEBI" id="CHEBI:48828"/>
    </cofactor>
</comment>
<evidence type="ECO:0000256" key="4">
    <source>
        <dbReference type="ARBA" id="ARBA00022729"/>
    </source>
</evidence>
<accession>A0A0E9NLE3</accession>
<evidence type="ECO:0000256" key="6">
    <source>
        <dbReference type="ARBA" id="ARBA00023277"/>
    </source>
</evidence>
<evidence type="ECO:0000259" key="12">
    <source>
        <dbReference type="PROSITE" id="PS51677"/>
    </source>
</evidence>
<evidence type="ECO:0000256" key="2">
    <source>
        <dbReference type="ARBA" id="ARBA00022669"/>
    </source>
</evidence>
<sequence>MPRLSLFAAFAAASGFVLSAIAHPGHQHHARGWISRHQALGKRATITPDQTCGATNGYFCAAGEWCSASGWCGTGTAYQDNCQAAYGGSGTTCPSTVAYGSPSPDNTCGGTNGYVCGAGLYCSQSGYCGNTSDYITNCQAAFCGTGTSCATSTSSAASSGVSTDGTCGGTQGLKCPDSQCCSDAGYCGTGEAWCDSSNCQPAYGYCDPVYVPAGSNTSTVARPQLGSVQYGGAGIYDCVSETQVALTFDDGPYLYTTNILELLKNHSAVATFFITGNNLGKGPIDNTSLPWASMIQEAYANGNQIASHTWTHPDLSTLSVAEQKYEMELNEMALRNILGFFPTYMRPPYSSCTAESGCEDTMNGMGYHVIYFDVDSDDYNQDAPNLIQNSKNWVKGNLTDANSDNRLVIMHDIHYQTSYNLTTYVLELCKTMGLEFITVGECLGDPEANWYRSSSPASATPSASTVKTATATSKTTTTTPKATATTSKTTTTTVKTTTTAKAATTSPKQITTTSKKATTTAKKTTVTGRNGAPSNGKNGGYNGVNGGGHGLTVRVTLCHSLTDILGIILCFIGHAVSFL</sequence>
<comment type="caution">
    <text evidence="13">The sequence shown here is derived from an EMBL/GenBank/DDBJ whole genome shotgun (WGS) entry which is preliminary data.</text>
</comment>
<dbReference type="InterPro" id="IPR036861">
    <property type="entry name" value="Endochitinase-like_sf"/>
</dbReference>
<keyword evidence="8" id="KW-1015">Disulfide bond</keyword>
<comment type="caution">
    <text evidence="8">Lacks conserved residue(s) required for the propagation of feature annotation.</text>
</comment>
<dbReference type="SUPFAM" id="SSF57016">
    <property type="entry name" value="Plant lectins/antimicrobial peptides"/>
    <property type="match status" value="1"/>
</dbReference>
<evidence type="ECO:0000256" key="8">
    <source>
        <dbReference type="PROSITE-ProRule" id="PRU00261"/>
    </source>
</evidence>
<reference evidence="13 14" key="1">
    <citation type="journal article" date="2011" name="J. Gen. Appl. Microbiol.">
        <title>Draft genome sequencing of the enigmatic yeast Saitoella complicata.</title>
        <authorList>
            <person name="Nishida H."/>
            <person name="Hamamoto M."/>
            <person name="Sugiyama J."/>
        </authorList>
    </citation>
    <scope>NUCLEOTIDE SEQUENCE [LARGE SCALE GENOMIC DNA]</scope>
    <source>
        <strain evidence="13 14">NRRL Y-17804</strain>
    </source>
</reference>
<evidence type="ECO:0000256" key="5">
    <source>
        <dbReference type="ARBA" id="ARBA00022801"/>
    </source>
</evidence>
<dbReference type="PROSITE" id="PS00026">
    <property type="entry name" value="CHIT_BIND_I_1"/>
    <property type="match status" value="1"/>
</dbReference>
<dbReference type="SMART" id="SM00270">
    <property type="entry name" value="ChtBD1"/>
    <property type="match status" value="3"/>
</dbReference>
<organism evidence="13 14">
    <name type="scientific">Saitoella complicata (strain BCRC 22490 / CBS 7301 / JCM 7358 / NBRC 10748 / NRRL Y-17804)</name>
    <dbReference type="NCBI Taxonomy" id="698492"/>
    <lineage>
        <taxon>Eukaryota</taxon>
        <taxon>Fungi</taxon>
        <taxon>Dikarya</taxon>
        <taxon>Ascomycota</taxon>
        <taxon>Taphrinomycotina</taxon>
        <taxon>Taphrinomycotina incertae sedis</taxon>
        <taxon>Saitoella</taxon>
    </lineage>
</organism>
<dbReference type="InterPro" id="IPR001002">
    <property type="entry name" value="Chitin-bd_1"/>
</dbReference>
<keyword evidence="3" id="KW-0479">Metal-binding</keyword>
<evidence type="ECO:0000256" key="3">
    <source>
        <dbReference type="ARBA" id="ARBA00022723"/>
    </source>
</evidence>
<feature type="chain" id="PRO_5002430569" description="NodB homology domain-containing protein" evidence="10">
    <location>
        <begin position="23"/>
        <end position="579"/>
    </location>
</feature>
<dbReference type="CDD" id="cd10951">
    <property type="entry name" value="CE4_ClCDA_like"/>
    <property type="match status" value="1"/>
</dbReference>
<reference evidence="13 14" key="2">
    <citation type="journal article" date="2014" name="J. Gen. Appl. Microbiol.">
        <title>The early diverging ascomycetous budding yeast Saitoella complicata has three histone deacetylases belonging to the Clr6, Hos2, and Rpd3 lineages.</title>
        <authorList>
            <person name="Nishida H."/>
            <person name="Matsumoto T."/>
            <person name="Kondo S."/>
            <person name="Hamamoto M."/>
            <person name="Yoshikawa H."/>
        </authorList>
    </citation>
    <scope>NUCLEOTIDE SEQUENCE [LARGE SCALE GENOMIC DNA]</scope>
    <source>
        <strain evidence="13 14">NRRL Y-17804</strain>
    </source>
</reference>
<gene>
    <name evidence="13" type="ORF">G7K_4615-t1</name>
</gene>
<keyword evidence="2 8" id="KW-0147">Chitin-binding</keyword>
<dbReference type="Gene3D" id="3.20.20.370">
    <property type="entry name" value="Glycoside hydrolase/deacetylase"/>
    <property type="match status" value="1"/>
</dbReference>
<evidence type="ECO:0000256" key="9">
    <source>
        <dbReference type="SAM" id="MobiDB-lite"/>
    </source>
</evidence>
<evidence type="ECO:0000313" key="13">
    <source>
        <dbReference type="EMBL" id="GAO50491.1"/>
    </source>
</evidence>
<keyword evidence="7" id="KW-0170">Cobalt</keyword>
<dbReference type="GO" id="GO:0046872">
    <property type="term" value="F:metal ion binding"/>
    <property type="evidence" value="ECO:0007669"/>
    <property type="project" value="UniProtKB-KW"/>
</dbReference>
<evidence type="ECO:0000256" key="10">
    <source>
        <dbReference type="SAM" id="SignalP"/>
    </source>
</evidence>
<feature type="domain" description="NodB homology" evidence="12">
    <location>
        <begin position="242"/>
        <end position="437"/>
    </location>
</feature>
<dbReference type="GO" id="GO:0005975">
    <property type="term" value="P:carbohydrate metabolic process"/>
    <property type="evidence" value="ECO:0007669"/>
    <property type="project" value="InterPro"/>
</dbReference>
<feature type="compositionally biased region" description="Low complexity" evidence="9">
    <location>
        <begin position="453"/>
        <end position="490"/>
    </location>
</feature>
<evidence type="ECO:0000256" key="7">
    <source>
        <dbReference type="ARBA" id="ARBA00023285"/>
    </source>
</evidence>
<feature type="disulfide bond" evidence="8">
    <location>
        <begin position="180"/>
        <end position="194"/>
    </location>
</feature>
<feature type="disulfide bond" evidence="8">
    <location>
        <begin position="175"/>
        <end position="187"/>
    </location>
</feature>
<feature type="compositionally biased region" description="Low complexity" evidence="9">
    <location>
        <begin position="507"/>
        <end position="527"/>
    </location>
</feature>
<proteinExistence type="predicted"/>
<dbReference type="GO" id="GO:0008061">
    <property type="term" value="F:chitin binding"/>
    <property type="evidence" value="ECO:0007669"/>
    <property type="project" value="UniProtKB-UniRule"/>
</dbReference>
<reference evidence="13 14" key="3">
    <citation type="journal article" date="2015" name="Genome Announc.">
        <title>Draft Genome Sequence of the Archiascomycetous Yeast Saitoella complicata.</title>
        <authorList>
            <person name="Yamauchi K."/>
            <person name="Kondo S."/>
            <person name="Hamamoto M."/>
            <person name="Takahashi Y."/>
            <person name="Ogura Y."/>
            <person name="Hayashi T."/>
            <person name="Nishida H."/>
        </authorList>
    </citation>
    <scope>NUCLEOTIDE SEQUENCE [LARGE SCALE GENOMIC DNA]</scope>
    <source>
        <strain evidence="13 14">NRRL Y-17804</strain>
    </source>
</reference>
<name>A0A0E9NLE3_SAICN</name>
<dbReference type="AlphaFoldDB" id="A0A0E9NLE3"/>
<dbReference type="PANTHER" id="PTHR46471:SF4">
    <property type="entry name" value="CHITIN DEACETYLASE"/>
    <property type="match status" value="1"/>
</dbReference>
<dbReference type="PROSITE" id="PS51677">
    <property type="entry name" value="NODB"/>
    <property type="match status" value="1"/>
</dbReference>
<evidence type="ECO:0000259" key="11">
    <source>
        <dbReference type="PROSITE" id="PS50941"/>
    </source>
</evidence>
<protein>
    <recommendedName>
        <fullName evidence="15">NodB homology domain-containing protein</fullName>
    </recommendedName>
</protein>
<dbReference type="EMBL" id="BACD03000033">
    <property type="protein sequence ID" value="GAO50491.1"/>
    <property type="molecule type" value="Genomic_DNA"/>
</dbReference>
<dbReference type="InterPro" id="IPR002509">
    <property type="entry name" value="NODB_dom"/>
</dbReference>
<evidence type="ECO:0000313" key="14">
    <source>
        <dbReference type="Proteomes" id="UP000033140"/>
    </source>
</evidence>
<dbReference type="PANTHER" id="PTHR46471">
    <property type="entry name" value="CHITIN DEACETYLASE"/>
    <property type="match status" value="1"/>
</dbReference>
<feature type="signal peptide" evidence="10">
    <location>
        <begin position="1"/>
        <end position="22"/>
    </location>
</feature>
<keyword evidence="4 10" id="KW-0732">Signal</keyword>
<feature type="domain" description="Chitin-binding type-1" evidence="11">
    <location>
        <begin position="164"/>
        <end position="208"/>
    </location>
</feature>
<keyword evidence="14" id="KW-1185">Reference proteome</keyword>
<evidence type="ECO:0008006" key="15">
    <source>
        <dbReference type="Google" id="ProtNLM"/>
    </source>
</evidence>
<dbReference type="Pfam" id="PF01522">
    <property type="entry name" value="Polysacc_deac_1"/>
    <property type="match status" value="1"/>
</dbReference>
<dbReference type="OMA" id="IQHDIVQ"/>
<dbReference type="STRING" id="698492.A0A0E9NLE3"/>
<dbReference type="SUPFAM" id="SSF88713">
    <property type="entry name" value="Glycoside hydrolase/deacetylase"/>
    <property type="match status" value="1"/>
</dbReference>